<dbReference type="EMBL" id="BPLQ01006014">
    <property type="protein sequence ID" value="GIY19111.1"/>
    <property type="molecule type" value="Genomic_DNA"/>
</dbReference>
<dbReference type="AlphaFoldDB" id="A0AAV4RDS6"/>
<organism evidence="2 3">
    <name type="scientific">Caerostris darwini</name>
    <dbReference type="NCBI Taxonomy" id="1538125"/>
    <lineage>
        <taxon>Eukaryota</taxon>
        <taxon>Metazoa</taxon>
        <taxon>Ecdysozoa</taxon>
        <taxon>Arthropoda</taxon>
        <taxon>Chelicerata</taxon>
        <taxon>Arachnida</taxon>
        <taxon>Araneae</taxon>
        <taxon>Araneomorphae</taxon>
        <taxon>Entelegynae</taxon>
        <taxon>Araneoidea</taxon>
        <taxon>Araneidae</taxon>
        <taxon>Caerostris</taxon>
    </lineage>
</organism>
<gene>
    <name evidence="2" type="primary">X975_02184</name>
    <name evidence="2" type="ORF">CDAR_319371</name>
</gene>
<keyword evidence="1" id="KW-1133">Transmembrane helix</keyword>
<comment type="caution">
    <text evidence="2">The sequence shown here is derived from an EMBL/GenBank/DDBJ whole genome shotgun (WGS) entry which is preliminary data.</text>
</comment>
<protein>
    <submittedName>
        <fullName evidence="2">Uncharacterized protein</fullName>
    </submittedName>
</protein>
<evidence type="ECO:0000313" key="2">
    <source>
        <dbReference type="EMBL" id="GIY19111.1"/>
    </source>
</evidence>
<reference evidence="2 3" key="1">
    <citation type="submission" date="2021-06" db="EMBL/GenBank/DDBJ databases">
        <title>Caerostris darwini draft genome.</title>
        <authorList>
            <person name="Kono N."/>
            <person name="Arakawa K."/>
        </authorList>
    </citation>
    <scope>NUCLEOTIDE SEQUENCE [LARGE SCALE GENOMIC DNA]</scope>
</reference>
<dbReference type="Proteomes" id="UP001054837">
    <property type="component" value="Unassembled WGS sequence"/>
</dbReference>
<name>A0AAV4RDS6_9ARAC</name>
<evidence type="ECO:0000313" key="3">
    <source>
        <dbReference type="Proteomes" id="UP001054837"/>
    </source>
</evidence>
<keyword evidence="1" id="KW-0472">Membrane</keyword>
<sequence length="154" mass="17428">MQIAAILHLMFCSEEFEVQLCHTRPQLGNTLSCLLQGRQFQRGLCNITVHPSSQFNPFLNISASHRQSQILYPRQASDAILYASLVAIFYAAIILIVVGSNCHRFRKHHSSSDRGVRRAAKHLLTFADNKLNIFHIVLKRHRSPNSSNPQIAIV</sequence>
<accession>A0AAV4RDS6</accession>
<keyword evidence="1" id="KW-0812">Transmembrane</keyword>
<feature type="transmembrane region" description="Helical" evidence="1">
    <location>
        <begin position="79"/>
        <end position="98"/>
    </location>
</feature>
<proteinExistence type="predicted"/>
<evidence type="ECO:0000256" key="1">
    <source>
        <dbReference type="SAM" id="Phobius"/>
    </source>
</evidence>
<keyword evidence="3" id="KW-1185">Reference proteome</keyword>